<dbReference type="GO" id="GO:0003700">
    <property type="term" value="F:DNA-binding transcription factor activity"/>
    <property type="evidence" value="ECO:0007669"/>
    <property type="project" value="TreeGrafter"/>
</dbReference>
<dbReference type="AlphaFoldDB" id="A0A4V2FR64"/>
<dbReference type="GO" id="GO:0000976">
    <property type="term" value="F:transcription cis-regulatory region binding"/>
    <property type="evidence" value="ECO:0007669"/>
    <property type="project" value="TreeGrafter"/>
</dbReference>
<comment type="caution">
    <text evidence="7">The sequence shown here is derived from an EMBL/GenBank/DDBJ whole genome shotgun (WGS) entry which is preliminary data.</text>
</comment>
<evidence type="ECO:0000259" key="6">
    <source>
        <dbReference type="PROSITE" id="PS50977"/>
    </source>
</evidence>
<evidence type="ECO:0000256" key="4">
    <source>
        <dbReference type="PROSITE-ProRule" id="PRU00335"/>
    </source>
</evidence>
<proteinExistence type="predicted"/>
<evidence type="ECO:0000313" key="8">
    <source>
        <dbReference type="Proteomes" id="UP000291591"/>
    </source>
</evidence>
<dbReference type="InterPro" id="IPR050109">
    <property type="entry name" value="HTH-type_TetR-like_transc_reg"/>
</dbReference>
<keyword evidence="3" id="KW-0804">Transcription</keyword>
<accession>A0A4V2FR64</accession>
<evidence type="ECO:0000256" key="5">
    <source>
        <dbReference type="SAM" id="MobiDB-lite"/>
    </source>
</evidence>
<feature type="region of interest" description="Disordered" evidence="5">
    <location>
        <begin position="1"/>
        <end position="24"/>
    </location>
</feature>
<organism evidence="7 8">
    <name type="scientific">Pseudonocardia sediminis</name>
    <dbReference type="NCBI Taxonomy" id="1397368"/>
    <lineage>
        <taxon>Bacteria</taxon>
        <taxon>Bacillati</taxon>
        <taxon>Actinomycetota</taxon>
        <taxon>Actinomycetes</taxon>
        <taxon>Pseudonocardiales</taxon>
        <taxon>Pseudonocardiaceae</taxon>
        <taxon>Pseudonocardia</taxon>
    </lineage>
</organism>
<evidence type="ECO:0000256" key="2">
    <source>
        <dbReference type="ARBA" id="ARBA00023125"/>
    </source>
</evidence>
<dbReference type="EMBL" id="SHKL01000001">
    <property type="protein sequence ID" value="RZT87230.1"/>
    <property type="molecule type" value="Genomic_DNA"/>
</dbReference>
<dbReference type="RefSeq" id="WP_130291410.1">
    <property type="nucleotide sequence ID" value="NZ_SHKL01000001.1"/>
</dbReference>
<dbReference type="OrthoDB" id="4542604at2"/>
<sequence length="226" mass="23750">MNSTGSDAAGVAAPTDGRARRWAGQRAGRRAEVVHAAITAIAEHGPEATTEQIAAAAGVPRPALYRHFDGLDDLQGAIAEHALTLYVEALAPVWKPRGTPREMLVAAIAAHVQWLAGHTDLYRYILRASRVTDAITDVRQRIADRMVGLLGEDIPGGGLPAAVAEPLAAGAVGLVDAATGRWLSSADPLPLDELAEELARWVWAALDAGFRAREIVIDPDAPLTGG</sequence>
<reference evidence="7 8" key="1">
    <citation type="submission" date="2019-02" db="EMBL/GenBank/DDBJ databases">
        <title>Sequencing the genomes of 1000 actinobacteria strains.</title>
        <authorList>
            <person name="Klenk H.-P."/>
        </authorList>
    </citation>
    <scope>NUCLEOTIDE SEQUENCE [LARGE SCALE GENOMIC DNA]</scope>
    <source>
        <strain evidence="7 8">DSM 45779</strain>
    </source>
</reference>
<dbReference type="SUPFAM" id="SSF48498">
    <property type="entry name" value="Tetracyclin repressor-like, C-terminal domain"/>
    <property type="match status" value="1"/>
</dbReference>
<dbReference type="PROSITE" id="PS50977">
    <property type="entry name" value="HTH_TETR_2"/>
    <property type="match status" value="1"/>
</dbReference>
<dbReference type="Pfam" id="PF00440">
    <property type="entry name" value="TetR_N"/>
    <property type="match status" value="1"/>
</dbReference>
<name>A0A4V2FR64_PSEST</name>
<dbReference type="Pfam" id="PF21943">
    <property type="entry name" value="TetR_C_46"/>
    <property type="match status" value="1"/>
</dbReference>
<keyword evidence="2 4" id="KW-0238">DNA-binding</keyword>
<dbReference type="PANTHER" id="PTHR30055">
    <property type="entry name" value="HTH-TYPE TRANSCRIPTIONAL REGULATOR RUTR"/>
    <property type="match status" value="1"/>
</dbReference>
<dbReference type="Gene3D" id="1.10.357.10">
    <property type="entry name" value="Tetracycline Repressor, domain 2"/>
    <property type="match status" value="1"/>
</dbReference>
<keyword evidence="8" id="KW-1185">Reference proteome</keyword>
<dbReference type="PANTHER" id="PTHR30055:SF226">
    <property type="entry name" value="HTH-TYPE TRANSCRIPTIONAL REGULATOR PKSA"/>
    <property type="match status" value="1"/>
</dbReference>
<dbReference type="InterPro" id="IPR009057">
    <property type="entry name" value="Homeodomain-like_sf"/>
</dbReference>
<feature type="DNA-binding region" description="H-T-H motif" evidence="4">
    <location>
        <begin position="49"/>
        <end position="68"/>
    </location>
</feature>
<dbReference type="Proteomes" id="UP000291591">
    <property type="component" value="Unassembled WGS sequence"/>
</dbReference>
<evidence type="ECO:0000256" key="1">
    <source>
        <dbReference type="ARBA" id="ARBA00023015"/>
    </source>
</evidence>
<dbReference type="SUPFAM" id="SSF46689">
    <property type="entry name" value="Homeodomain-like"/>
    <property type="match status" value="1"/>
</dbReference>
<gene>
    <name evidence="7" type="ORF">EV383_4140</name>
</gene>
<feature type="domain" description="HTH tetR-type" evidence="6">
    <location>
        <begin position="27"/>
        <end position="86"/>
    </location>
</feature>
<dbReference type="PRINTS" id="PR00455">
    <property type="entry name" value="HTHTETR"/>
</dbReference>
<dbReference type="InterPro" id="IPR036271">
    <property type="entry name" value="Tet_transcr_reg_TetR-rel_C_sf"/>
</dbReference>
<keyword evidence="1" id="KW-0805">Transcription regulation</keyword>
<dbReference type="InterPro" id="IPR054129">
    <property type="entry name" value="DesT_TetR_C"/>
</dbReference>
<protein>
    <submittedName>
        <fullName evidence="7">TetR family transcriptional regulator</fullName>
    </submittedName>
</protein>
<evidence type="ECO:0000256" key="3">
    <source>
        <dbReference type="ARBA" id="ARBA00023163"/>
    </source>
</evidence>
<evidence type="ECO:0000313" key="7">
    <source>
        <dbReference type="EMBL" id="RZT87230.1"/>
    </source>
</evidence>
<dbReference type="InterPro" id="IPR001647">
    <property type="entry name" value="HTH_TetR"/>
</dbReference>